<dbReference type="EMBL" id="ML170199">
    <property type="protein sequence ID" value="TDL19198.1"/>
    <property type="molecule type" value="Genomic_DNA"/>
</dbReference>
<keyword evidence="2" id="KW-1185">Reference proteome</keyword>
<protein>
    <recommendedName>
        <fullName evidence="3">F-box domain-containing protein</fullName>
    </recommendedName>
</protein>
<reference evidence="1 2" key="1">
    <citation type="submission" date="2018-06" db="EMBL/GenBank/DDBJ databases">
        <title>A transcriptomic atlas of mushroom development highlights an independent origin of complex multicellularity.</title>
        <authorList>
            <consortium name="DOE Joint Genome Institute"/>
            <person name="Krizsan K."/>
            <person name="Almasi E."/>
            <person name="Merenyi Z."/>
            <person name="Sahu N."/>
            <person name="Viragh M."/>
            <person name="Koszo T."/>
            <person name="Mondo S."/>
            <person name="Kiss B."/>
            <person name="Balint B."/>
            <person name="Kues U."/>
            <person name="Barry K."/>
            <person name="Hegedus J.C."/>
            <person name="Henrissat B."/>
            <person name="Johnson J."/>
            <person name="Lipzen A."/>
            <person name="Ohm R."/>
            <person name="Nagy I."/>
            <person name="Pangilinan J."/>
            <person name="Yan J."/>
            <person name="Xiong Y."/>
            <person name="Grigoriev I.V."/>
            <person name="Hibbett D.S."/>
            <person name="Nagy L.G."/>
        </authorList>
    </citation>
    <scope>NUCLEOTIDE SEQUENCE [LARGE SCALE GENOMIC DNA]</scope>
    <source>
        <strain evidence="1 2">SZMC22713</strain>
    </source>
</reference>
<evidence type="ECO:0000313" key="1">
    <source>
        <dbReference type="EMBL" id="TDL19198.1"/>
    </source>
</evidence>
<accession>A0A4Y7PVZ1</accession>
<name>A0A4Y7PVZ1_9AGAM</name>
<evidence type="ECO:0008006" key="3">
    <source>
        <dbReference type="Google" id="ProtNLM"/>
    </source>
</evidence>
<dbReference type="VEuPathDB" id="FungiDB:BD410DRAFT_830485"/>
<gene>
    <name evidence="1" type="ORF">BD410DRAFT_830485</name>
</gene>
<dbReference type="SUPFAM" id="SSF52047">
    <property type="entry name" value="RNI-like"/>
    <property type="match status" value="1"/>
</dbReference>
<dbReference type="OrthoDB" id="3258555at2759"/>
<organism evidence="1 2">
    <name type="scientific">Rickenella mellea</name>
    <dbReference type="NCBI Taxonomy" id="50990"/>
    <lineage>
        <taxon>Eukaryota</taxon>
        <taxon>Fungi</taxon>
        <taxon>Dikarya</taxon>
        <taxon>Basidiomycota</taxon>
        <taxon>Agaricomycotina</taxon>
        <taxon>Agaricomycetes</taxon>
        <taxon>Hymenochaetales</taxon>
        <taxon>Rickenellaceae</taxon>
        <taxon>Rickenella</taxon>
    </lineage>
</organism>
<dbReference type="Proteomes" id="UP000294933">
    <property type="component" value="Unassembled WGS sequence"/>
</dbReference>
<evidence type="ECO:0000313" key="2">
    <source>
        <dbReference type="Proteomes" id="UP000294933"/>
    </source>
</evidence>
<sequence>MASIAFPYELYSAIIHFATYSPVCFNISPPQSWPVSYYNGAYQADYKTKKALTLVSRQFRSLSLPVLYEAVEVHKVSSIQRLADVLDTTSPGSTTRGPQNPRKIKHLCCRHLLGFGFYSTWLHYTDRYSKPRNWLMSIPKSLPPPCVSLPKLTHFSIPEDREDRDVQCNWHMPSLTHLHVNGVLNDAFAGIIKRARDSLRCLVLGYQSMSQLVPQVLNVARNLEEFTYHFCGSMNLSWKTVETHPSLQHIVVIIEVGWVRGKYSRLSTPTLCAHLQPLTKEKFPKLCISNGGLDIPSDSNQKSDVLLDTTVDTWSTSGIEVRFLHS</sequence>
<dbReference type="AlphaFoldDB" id="A0A4Y7PVZ1"/>
<proteinExistence type="predicted"/>